<evidence type="ECO:0000313" key="1">
    <source>
        <dbReference type="EMBL" id="KAJ7741940.1"/>
    </source>
</evidence>
<evidence type="ECO:0000313" key="2">
    <source>
        <dbReference type="Proteomes" id="UP001215280"/>
    </source>
</evidence>
<sequence length="202" mass="22174">MGCFPSRQTAAALPPRATAVLSSSNPICSITSMPLGHRSRRISSPLVLGFFSPFAPIQRFRHLVLSYAGVSGALRPNTPRATDSFAAALARHRFTTSLVPPTRGLGSVPSYGVRCMLAKDLLVVFRSSWRLARHGSTVSSSRLVLQVDPLPLPPRHVALSWKTCPRFAFKSSFPRELLPLGLLRNLGIYAWDLTVIVRKRCI</sequence>
<proteinExistence type="predicted"/>
<dbReference type="EMBL" id="JARJLG010000120">
    <property type="protein sequence ID" value="KAJ7741940.1"/>
    <property type="molecule type" value="Genomic_DNA"/>
</dbReference>
<organism evidence="1 2">
    <name type="scientific">Mycena maculata</name>
    <dbReference type="NCBI Taxonomy" id="230809"/>
    <lineage>
        <taxon>Eukaryota</taxon>
        <taxon>Fungi</taxon>
        <taxon>Dikarya</taxon>
        <taxon>Basidiomycota</taxon>
        <taxon>Agaricomycotina</taxon>
        <taxon>Agaricomycetes</taxon>
        <taxon>Agaricomycetidae</taxon>
        <taxon>Agaricales</taxon>
        <taxon>Marasmiineae</taxon>
        <taxon>Mycenaceae</taxon>
        <taxon>Mycena</taxon>
    </lineage>
</organism>
<dbReference type="Proteomes" id="UP001215280">
    <property type="component" value="Unassembled WGS sequence"/>
</dbReference>
<reference evidence="1" key="1">
    <citation type="submission" date="2023-03" db="EMBL/GenBank/DDBJ databases">
        <title>Massive genome expansion in bonnet fungi (Mycena s.s.) driven by repeated elements and novel gene families across ecological guilds.</title>
        <authorList>
            <consortium name="Lawrence Berkeley National Laboratory"/>
            <person name="Harder C.B."/>
            <person name="Miyauchi S."/>
            <person name="Viragh M."/>
            <person name="Kuo A."/>
            <person name="Thoen E."/>
            <person name="Andreopoulos B."/>
            <person name="Lu D."/>
            <person name="Skrede I."/>
            <person name="Drula E."/>
            <person name="Henrissat B."/>
            <person name="Morin E."/>
            <person name="Kohler A."/>
            <person name="Barry K."/>
            <person name="LaButti K."/>
            <person name="Morin E."/>
            <person name="Salamov A."/>
            <person name="Lipzen A."/>
            <person name="Mereny Z."/>
            <person name="Hegedus B."/>
            <person name="Baldrian P."/>
            <person name="Stursova M."/>
            <person name="Weitz H."/>
            <person name="Taylor A."/>
            <person name="Grigoriev I.V."/>
            <person name="Nagy L.G."/>
            <person name="Martin F."/>
            <person name="Kauserud H."/>
        </authorList>
    </citation>
    <scope>NUCLEOTIDE SEQUENCE</scope>
    <source>
        <strain evidence="1">CBHHK188m</strain>
    </source>
</reference>
<name>A0AAD7N1X2_9AGAR</name>
<comment type="caution">
    <text evidence="1">The sequence shown here is derived from an EMBL/GenBank/DDBJ whole genome shotgun (WGS) entry which is preliminary data.</text>
</comment>
<accession>A0AAD7N1X2</accession>
<keyword evidence="2" id="KW-1185">Reference proteome</keyword>
<gene>
    <name evidence="1" type="ORF">DFH07DRAFT_964719</name>
</gene>
<dbReference type="AlphaFoldDB" id="A0AAD7N1X2"/>
<protein>
    <submittedName>
        <fullName evidence="1">Uncharacterized protein</fullName>
    </submittedName>
</protein>